<keyword evidence="6 17" id="KW-0547">Nucleotide-binding</keyword>
<dbReference type="PROSITE" id="PS50003">
    <property type="entry name" value="PH_DOMAIN"/>
    <property type="match status" value="1"/>
</dbReference>
<dbReference type="SMART" id="SM00326">
    <property type="entry name" value="SH3"/>
    <property type="match status" value="1"/>
</dbReference>
<dbReference type="PRINTS" id="PR00401">
    <property type="entry name" value="SH2DOMAIN"/>
</dbReference>
<dbReference type="STRING" id="400682.A0A1X7VP05"/>
<dbReference type="InterPro" id="IPR000719">
    <property type="entry name" value="Prot_kinase_dom"/>
</dbReference>
<dbReference type="SUPFAM" id="SSF50729">
    <property type="entry name" value="PH domain-like"/>
    <property type="match status" value="1"/>
</dbReference>
<dbReference type="Pfam" id="PF00018">
    <property type="entry name" value="SH3_1"/>
    <property type="match status" value="1"/>
</dbReference>
<dbReference type="InterPro" id="IPR036028">
    <property type="entry name" value="SH3-like_dom_sf"/>
</dbReference>
<evidence type="ECO:0000256" key="16">
    <source>
        <dbReference type="PROSITE-ProRule" id="PRU00432"/>
    </source>
</evidence>
<feature type="domain" description="SH3" evidence="21">
    <location>
        <begin position="308"/>
        <end position="368"/>
    </location>
</feature>
<dbReference type="GO" id="GO:0004715">
    <property type="term" value="F:non-membrane spanning protein tyrosine kinase activity"/>
    <property type="evidence" value="ECO:0007669"/>
    <property type="project" value="UniProtKB-EC"/>
</dbReference>
<feature type="domain" description="Protein kinase" evidence="23">
    <location>
        <begin position="488"/>
        <end position="742"/>
    </location>
</feature>
<evidence type="ECO:0000259" key="20">
    <source>
        <dbReference type="PROSITE" id="PS50001"/>
    </source>
</evidence>
<evidence type="ECO:0000256" key="9">
    <source>
        <dbReference type="ARBA" id="ARBA00022833"/>
    </source>
</evidence>
<dbReference type="Pfam" id="PF00779">
    <property type="entry name" value="BTK"/>
    <property type="match status" value="1"/>
</dbReference>
<evidence type="ECO:0000256" key="1">
    <source>
        <dbReference type="ARBA" id="ARBA00001947"/>
    </source>
</evidence>
<dbReference type="CDD" id="cd11768">
    <property type="entry name" value="SH3_Tec_like"/>
    <property type="match status" value="1"/>
</dbReference>
<dbReference type="FunFam" id="3.30.200.20:FF:000053">
    <property type="entry name" value="Tyrosine-protein kinase"/>
    <property type="match status" value="1"/>
</dbReference>
<feature type="domain" description="PH" evidence="22">
    <location>
        <begin position="12"/>
        <end position="115"/>
    </location>
</feature>
<dbReference type="InterPro" id="IPR020635">
    <property type="entry name" value="Tyr_kinase_cat_dom"/>
</dbReference>
<evidence type="ECO:0000256" key="15">
    <source>
        <dbReference type="PROSITE-ProRule" id="PRU00192"/>
    </source>
</evidence>
<reference evidence="25" key="1">
    <citation type="journal article" date="2010" name="Nature">
        <title>The Amphimedon queenslandica genome and the evolution of animal complexity.</title>
        <authorList>
            <person name="Srivastava M."/>
            <person name="Simakov O."/>
            <person name="Chapman J."/>
            <person name="Fahey B."/>
            <person name="Gauthier M.E."/>
            <person name="Mitros T."/>
            <person name="Richards G.S."/>
            <person name="Conaco C."/>
            <person name="Dacre M."/>
            <person name="Hellsten U."/>
            <person name="Larroux C."/>
            <person name="Putnam N.H."/>
            <person name="Stanke M."/>
            <person name="Adamska M."/>
            <person name="Darling A."/>
            <person name="Degnan S.M."/>
            <person name="Oakley T.H."/>
            <person name="Plachetzki D.C."/>
            <person name="Zhai Y."/>
            <person name="Adamski M."/>
            <person name="Calcino A."/>
            <person name="Cummins S.F."/>
            <person name="Goodstein D.M."/>
            <person name="Harris C."/>
            <person name="Jackson D.J."/>
            <person name="Leys S.P."/>
            <person name="Shu S."/>
            <person name="Woodcroft B.J."/>
            <person name="Vervoort M."/>
            <person name="Kosik K.S."/>
            <person name="Manning G."/>
            <person name="Degnan B.M."/>
            <person name="Rokhsar D.S."/>
        </authorList>
    </citation>
    <scope>NUCLEOTIDE SEQUENCE [LARGE SCALE GENOMIC DNA]</scope>
</reference>
<keyword evidence="2 15" id="KW-0728">SH3 domain</keyword>
<evidence type="ECO:0000313" key="24">
    <source>
        <dbReference type="EnsemblMetazoa" id="Aqu2.1.41812_001"/>
    </source>
</evidence>
<evidence type="ECO:0000256" key="13">
    <source>
        <dbReference type="ARBA" id="ARBA00051245"/>
    </source>
</evidence>
<keyword evidence="25" id="KW-1185">Reference proteome</keyword>
<feature type="binding site" evidence="17">
    <location>
        <position position="516"/>
    </location>
    <ligand>
        <name>ATP</name>
        <dbReference type="ChEBI" id="CHEBI:30616"/>
    </ligand>
</feature>
<keyword evidence="3" id="KW-0597">Phosphoprotein</keyword>
<evidence type="ECO:0000256" key="17">
    <source>
        <dbReference type="PROSITE-ProRule" id="PRU10141"/>
    </source>
</evidence>
<evidence type="ECO:0000256" key="2">
    <source>
        <dbReference type="ARBA" id="ARBA00022443"/>
    </source>
</evidence>
<dbReference type="InterPro" id="IPR001452">
    <property type="entry name" value="SH3_domain"/>
</dbReference>
<keyword evidence="9" id="KW-0862">Zinc</keyword>
<evidence type="ECO:0000256" key="12">
    <source>
        <dbReference type="ARBA" id="ARBA00023137"/>
    </source>
</evidence>
<evidence type="ECO:0000256" key="6">
    <source>
        <dbReference type="ARBA" id="ARBA00022741"/>
    </source>
</evidence>
<dbReference type="PROSITE" id="PS51113">
    <property type="entry name" value="ZF_BTK"/>
    <property type="match status" value="1"/>
</dbReference>
<dbReference type="EC" id="2.7.10.2" evidence="18"/>
<evidence type="ECO:0000259" key="21">
    <source>
        <dbReference type="PROSITE" id="PS50002"/>
    </source>
</evidence>
<dbReference type="InterPro" id="IPR008266">
    <property type="entry name" value="Tyr_kinase_AS"/>
</dbReference>
<comment type="cofactor">
    <cofactor evidence="1">
        <name>Zn(2+)</name>
        <dbReference type="ChEBI" id="CHEBI:29105"/>
    </cofactor>
</comment>
<dbReference type="InterPro" id="IPR000980">
    <property type="entry name" value="SH2"/>
</dbReference>
<dbReference type="SUPFAM" id="SSF56112">
    <property type="entry name" value="Protein kinase-like (PK-like)"/>
    <property type="match status" value="1"/>
</dbReference>
<evidence type="ECO:0000256" key="5">
    <source>
        <dbReference type="ARBA" id="ARBA00022723"/>
    </source>
</evidence>
<comment type="catalytic activity">
    <reaction evidence="13 18">
        <text>L-tyrosyl-[protein] + ATP = O-phospho-L-tyrosyl-[protein] + ADP + H(+)</text>
        <dbReference type="Rhea" id="RHEA:10596"/>
        <dbReference type="Rhea" id="RHEA-COMP:10136"/>
        <dbReference type="Rhea" id="RHEA-COMP:20101"/>
        <dbReference type="ChEBI" id="CHEBI:15378"/>
        <dbReference type="ChEBI" id="CHEBI:30616"/>
        <dbReference type="ChEBI" id="CHEBI:46858"/>
        <dbReference type="ChEBI" id="CHEBI:61978"/>
        <dbReference type="ChEBI" id="CHEBI:456216"/>
        <dbReference type="EC" id="2.7.10.2"/>
    </reaction>
</comment>
<evidence type="ECO:0000256" key="7">
    <source>
        <dbReference type="ARBA" id="ARBA00022771"/>
    </source>
</evidence>
<dbReference type="OrthoDB" id="28230at2759"/>
<dbReference type="FunCoup" id="A0A1X7VP05">
    <property type="interactions" value="154"/>
</dbReference>
<dbReference type="Gene3D" id="2.30.30.40">
    <property type="entry name" value="SH3 Domains"/>
    <property type="match status" value="1"/>
</dbReference>
<organism evidence="24">
    <name type="scientific">Amphimedon queenslandica</name>
    <name type="common">Sponge</name>
    <dbReference type="NCBI Taxonomy" id="400682"/>
    <lineage>
        <taxon>Eukaryota</taxon>
        <taxon>Metazoa</taxon>
        <taxon>Porifera</taxon>
        <taxon>Demospongiae</taxon>
        <taxon>Heteroscleromorpha</taxon>
        <taxon>Haplosclerida</taxon>
        <taxon>Niphatidae</taxon>
        <taxon>Amphimedon</taxon>
    </lineage>
</organism>
<dbReference type="PANTHER" id="PTHR24418">
    <property type="entry name" value="TYROSINE-PROTEIN KINASE"/>
    <property type="match status" value="1"/>
</dbReference>
<dbReference type="EnsemblMetazoa" id="Aqu2.1.41812_001">
    <property type="protein sequence ID" value="Aqu2.1.41812_001"/>
    <property type="gene ID" value="Aqu2.1.41812"/>
</dbReference>
<dbReference type="InterPro" id="IPR036860">
    <property type="entry name" value="SH2_dom_sf"/>
</dbReference>
<dbReference type="AlphaFoldDB" id="A0A1X7VP05"/>
<dbReference type="PROSITE" id="PS00107">
    <property type="entry name" value="PROTEIN_KINASE_ATP"/>
    <property type="match status" value="1"/>
</dbReference>
<dbReference type="PROSITE" id="PS50011">
    <property type="entry name" value="PROTEIN_KINASE_DOM"/>
    <property type="match status" value="1"/>
</dbReference>
<dbReference type="PROSITE" id="PS00109">
    <property type="entry name" value="PROTEIN_KINASE_TYR"/>
    <property type="match status" value="1"/>
</dbReference>
<evidence type="ECO:0000256" key="19">
    <source>
        <dbReference type="SAM" id="MobiDB-lite"/>
    </source>
</evidence>
<dbReference type="SMART" id="SM00219">
    <property type="entry name" value="TyrKc"/>
    <property type="match status" value="1"/>
</dbReference>
<dbReference type="FunFam" id="1.10.510.10:FF:000052">
    <property type="entry name" value="Tyrosine-protein kinase"/>
    <property type="match status" value="1"/>
</dbReference>
<evidence type="ECO:0000259" key="23">
    <source>
        <dbReference type="PROSITE" id="PS50011"/>
    </source>
</evidence>
<evidence type="ECO:0000256" key="18">
    <source>
        <dbReference type="RuleBase" id="RU362096"/>
    </source>
</evidence>
<feature type="region of interest" description="Disordered" evidence="19">
    <location>
        <begin position="280"/>
        <end position="307"/>
    </location>
</feature>
<dbReference type="Pfam" id="PF07714">
    <property type="entry name" value="PK_Tyr_Ser-Thr"/>
    <property type="match status" value="1"/>
</dbReference>
<dbReference type="GO" id="GO:0005524">
    <property type="term" value="F:ATP binding"/>
    <property type="evidence" value="ECO:0007669"/>
    <property type="project" value="UniProtKB-UniRule"/>
</dbReference>
<sequence length="751" mass="83150">MMPVNHQSGADVELKVDYMVKRSQGKSALGATNFKKRVFVLTNNKLSYYDGNLEKRGGLKGQVDLNSVKVIEKVSDSAFDKPSFQVVHGDLTLYVIADDEAQRHDWLELLRQYCRSNGKLQDFYHPGLFVNSKWSCCDHKSKHSTGCSPAFIKDEHQFSQGAASFGSSPTRGSGNIQHKALPPIPPDAGGFNGSGPGYGGQGYGGQGYGGQGYGGQGYGGQGYGGQGYGGGGHNVHGPGPMASGPVYPASSGGGGGIYPHQPMAHANSGHVVVSNTHIQSGGHRTAPYQDHNLAPPPPVSKTRPSSTKPSFEVMAMYDYPGIEKGDLPLCKGQKVVIFDNSRDHWWRARDDRGNEGFVPSNYVKKVGLESEDWFFPTLSRARAENILKQENKEGAFVVRNSSRDNMYTLSICHEGQVRHYHIKDDEEKKYFISEKHRFPTITELIEYHKLNGGGLVTRLRRPPTQLVPNQPVLSSAFDTKWQIDKSELSLGKELGSGQFGRVVAGQWRNKVDVAIKMMKEGAMNEDDFIEEAKVMQKFQHDNLVKLYGVCIKQGAVYIITELMVNGCLLQYLRNNKHLVEKTDIILDMAIQICAAMKFLEQSGFIHRDLAARNCLVGDRNIVKVGDFGLARFVTDDEYTASEGTKFPIKWAAPEVITHARFSSKSDVWSYGILLWELWSGGKTPYPAFTNPQVLDEVLRGYRLENPKLCPPEVYDLMKKSWQANPEDRPSFAVLSDSLKAMVGDDYSDAVD</sequence>
<dbReference type="SMART" id="SM00252">
    <property type="entry name" value="SH2"/>
    <property type="match status" value="1"/>
</dbReference>
<dbReference type="SUPFAM" id="SSF50044">
    <property type="entry name" value="SH3-domain"/>
    <property type="match status" value="1"/>
</dbReference>
<feature type="domain" description="SH2" evidence="20">
    <location>
        <begin position="373"/>
        <end position="463"/>
    </location>
</feature>
<evidence type="ECO:0000256" key="3">
    <source>
        <dbReference type="ARBA" id="ARBA00022553"/>
    </source>
</evidence>
<dbReference type="Proteomes" id="UP000007879">
    <property type="component" value="Unassembled WGS sequence"/>
</dbReference>
<dbReference type="PROSITE" id="PS50002">
    <property type="entry name" value="SH3"/>
    <property type="match status" value="1"/>
</dbReference>
<comment type="similarity">
    <text evidence="18">Belongs to the protein kinase superfamily. Tyr protein kinase family.</text>
</comment>
<dbReference type="InterPro" id="IPR011993">
    <property type="entry name" value="PH-like_dom_sf"/>
</dbReference>
<keyword evidence="5" id="KW-0479">Metal-binding</keyword>
<dbReference type="InParanoid" id="A0A1X7VP05"/>
<dbReference type="GO" id="GO:0035556">
    <property type="term" value="P:intracellular signal transduction"/>
    <property type="evidence" value="ECO:0007669"/>
    <property type="project" value="InterPro"/>
</dbReference>
<reference evidence="24" key="2">
    <citation type="submission" date="2017-05" db="UniProtKB">
        <authorList>
            <consortium name="EnsemblMetazoa"/>
        </authorList>
    </citation>
    <scope>IDENTIFICATION</scope>
</reference>
<keyword evidence="4 18" id="KW-0808">Transferase</keyword>
<keyword evidence="7 16" id="KW-0863">Zinc-finger</keyword>
<dbReference type="InterPro" id="IPR001562">
    <property type="entry name" value="Znf_Btk_motif"/>
</dbReference>
<dbReference type="SMART" id="SM00233">
    <property type="entry name" value="PH"/>
    <property type="match status" value="1"/>
</dbReference>
<dbReference type="InterPro" id="IPR011009">
    <property type="entry name" value="Kinase-like_dom_sf"/>
</dbReference>
<dbReference type="Pfam" id="PF00169">
    <property type="entry name" value="PH"/>
    <property type="match status" value="1"/>
</dbReference>
<keyword evidence="10 17" id="KW-0067">ATP-binding</keyword>
<name>A0A1X7VP05_AMPQE</name>
<dbReference type="InterPro" id="IPR050198">
    <property type="entry name" value="Non-receptor_tyrosine_kinases"/>
</dbReference>
<dbReference type="PRINTS" id="PR00109">
    <property type="entry name" value="TYRKINASE"/>
</dbReference>
<dbReference type="InterPro" id="IPR001849">
    <property type="entry name" value="PH_domain"/>
</dbReference>
<dbReference type="GO" id="GO:0008270">
    <property type="term" value="F:zinc ion binding"/>
    <property type="evidence" value="ECO:0007669"/>
    <property type="project" value="UniProtKB-KW"/>
</dbReference>
<keyword evidence="12 18" id="KW-0829">Tyrosine-protein kinase</keyword>
<evidence type="ECO:0000313" key="25">
    <source>
        <dbReference type="Proteomes" id="UP000007879"/>
    </source>
</evidence>
<dbReference type="InterPro" id="IPR017441">
    <property type="entry name" value="Protein_kinase_ATP_BS"/>
</dbReference>
<evidence type="ECO:0000259" key="22">
    <source>
        <dbReference type="PROSITE" id="PS50003"/>
    </source>
</evidence>
<accession>A0A1X7VP05</accession>
<dbReference type="CDD" id="cd01238">
    <property type="entry name" value="PH_Btk"/>
    <property type="match status" value="1"/>
</dbReference>
<evidence type="ECO:0000256" key="10">
    <source>
        <dbReference type="ARBA" id="ARBA00022840"/>
    </source>
</evidence>
<dbReference type="Gene3D" id="3.30.505.10">
    <property type="entry name" value="SH2 domain"/>
    <property type="match status" value="1"/>
</dbReference>
<gene>
    <name evidence="24" type="primary">100640949</name>
</gene>
<keyword evidence="11 14" id="KW-0727">SH2 domain</keyword>
<dbReference type="Gene3D" id="1.10.510.10">
    <property type="entry name" value="Transferase(Phosphotransferase) domain 1"/>
    <property type="match status" value="1"/>
</dbReference>
<dbReference type="InterPro" id="IPR001245">
    <property type="entry name" value="Ser-Thr/Tyr_kinase_cat_dom"/>
</dbReference>
<dbReference type="PROSITE" id="PS50001">
    <property type="entry name" value="SH2"/>
    <property type="match status" value="1"/>
</dbReference>
<dbReference type="Gene3D" id="2.30.29.30">
    <property type="entry name" value="Pleckstrin-homology domain (PH domain)/Phosphotyrosine-binding domain (PTB)"/>
    <property type="match status" value="1"/>
</dbReference>
<evidence type="ECO:0000256" key="4">
    <source>
        <dbReference type="ARBA" id="ARBA00022679"/>
    </source>
</evidence>
<dbReference type="EnsemblMetazoa" id="XM_003383326.3">
    <property type="protein sequence ID" value="XP_003383374.2"/>
    <property type="gene ID" value="LOC100640949"/>
</dbReference>
<dbReference type="KEGG" id="aqu:100640949"/>
<keyword evidence="8 18" id="KW-0418">Kinase</keyword>
<evidence type="ECO:0000256" key="11">
    <source>
        <dbReference type="ARBA" id="ARBA00022999"/>
    </source>
</evidence>
<proteinExistence type="inferred from homology"/>
<evidence type="ECO:0000256" key="8">
    <source>
        <dbReference type="ARBA" id="ARBA00022777"/>
    </source>
</evidence>
<dbReference type="Pfam" id="PF00017">
    <property type="entry name" value="SH2"/>
    <property type="match status" value="1"/>
</dbReference>
<evidence type="ECO:0000256" key="14">
    <source>
        <dbReference type="PROSITE-ProRule" id="PRU00191"/>
    </source>
</evidence>
<dbReference type="SUPFAM" id="SSF55550">
    <property type="entry name" value="SH2 domain"/>
    <property type="match status" value="1"/>
</dbReference>
<dbReference type="SMART" id="SM00107">
    <property type="entry name" value="BTK"/>
    <property type="match status" value="1"/>
</dbReference>
<dbReference type="GO" id="GO:0005737">
    <property type="term" value="C:cytoplasm"/>
    <property type="evidence" value="ECO:0007669"/>
    <property type="project" value="UniProtKB-ARBA"/>
</dbReference>
<protein>
    <recommendedName>
        <fullName evidence="18">Tyrosine-protein kinase</fullName>
        <ecNumber evidence="18">2.7.10.2</ecNumber>
    </recommendedName>
</protein>